<feature type="region of interest" description="Disordered" evidence="1">
    <location>
        <begin position="1"/>
        <end position="26"/>
    </location>
</feature>
<gene>
    <name evidence="2" type="ORF">OCBIM_22029940mg</name>
</gene>
<name>A0A0L8I8Q2_OCTBM</name>
<dbReference type="EMBL" id="KQ416325">
    <property type="protein sequence ID" value="KOF97395.1"/>
    <property type="molecule type" value="Genomic_DNA"/>
</dbReference>
<dbReference type="AlphaFoldDB" id="A0A0L8I8Q2"/>
<proteinExistence type="predicted"/>
<feature type="region of interest" description="Disordered" evidence="1">
    <location>
        <begin position="56"/>
        <end position="90"/>
    </location>
</feature>
<evidence type="ECO:0000256" key="1">
    <source>
        <dbReference type="SAM" id="MobiDB-lite"/>
    </source>
</evidence>
<organism evidence="2">
    <name type="scientific">Octopus bimaculoides</name>
    <name type="common">California two-spotted octopus</name>
    <dbReference type="NCBI Taxonomy" id="37653"/>
    <lineage>
        <taxon>Eukaryota</taxon>
        <taxon>Metazoa</taxon>
        <taxon>Spiralia</taxon>
        <taxon>Lophotrochozoa</taxon>
        <taxon>Mollusca</taxon>
        <taxon>Cephalopoda</taxon>
        <taxon>Coleoidea</taxon>
        <taxon>Octopodiformes</taxon>
        <taxon>Octopoda</taxon>
        <taxon>Incirrata</taxon>
        <taxon>Octopodidae</taxon>
        <taxon>Octopus</taxon>
    </lineage>
</organism>
<sequence length="90" mass="9855">MGTEETDHPTATTAAPTSITTANNNANTATTVTSAINTNTTTNNKIKTNFAESLAQPNQHQHHKNTHNAISDRHKKHKTNGLHHISHKHF</sequence>
<accession>A0A0L8I8Q2</accession>
<protein>
    <submittedName>
        <fullName evidence="2">Uncharacterized protein</fullName>
    </submittedName>
</protein>
<reference evidence="2" key="1">
    <citation type="submission" date="2015-07" db="EMBL/GenBank/DDBJ databases">
        <title>MeaNS - Measles Nucleotide Surveillance Program.</title>
        <authorList>
            <person name="Tran T."/>
            <person name="Druce J."/>
        </authorList>
    </citation>
    <scope>NUCLEOTIDE SEQUENCE</scope>
    <source>
        <strain evidence="2">UCB-OBI-ISO-001</strain>
        <tissue evidence="2">Gonad</tissue>
    </source>
</reference>
<feature type="compositionally biased region" description="Low complexity" evidence="1">
    <location>
        <begin position="9"/>
        <end position="26"/>
    </location>
</feature>
<feature type="compositionally biased region" description="Basic residues" evidence="1">
    <location>
        <begin position="73"/>
        <end position="90"/>
    </location>
</feature>
<evidence type="ECO:0000313" key="2">
    <source>
        <dbReference type="EMBL" id="KOF97395.1"/>
    </source>
</evidence>